<sequence>MNAGAVAACLIDRVKWDFQAFICAPWPLAVLAFHQYVIESPSIFIARGGRQAANIAASRLYGIDLPPELRVQKEDSAAHRVHWLNMSRWNLSFFQLFQLRALQIIGNLMEESKANPAPSLLLAGQTGVAALFAARTQVVGRHWLLGASAILVTAAHFTLQPLENMSFRSSRVGNPNLLKSTRRWLTRTSASEVNHSEEDGSADYYTKALRLRSTTTCEQTLRMTIRCDHGARDRGSQAATWRWLIHFRNVLLFSIVMGLISGFSFSHILDILGFGEKRIKAGTVAAAYQASKKSKVGRFSLFSYLQYVGAKRLPKLLMSVTLGLLTFCICFEVLLCKPPVQNIE</sequence>
<dbReference type="EMBL" id="JABSTU010000008">
    <property type="protein sequence ID" value="KAH8022967.1"/>
    <property type="molecule type" value="Genomic_DNA"/>
</dbReference>
<comment type="caution">
    <text evidence="2">The sequence shown here is derived from an EMBL/GenBank/DDBJ whole genome shotgun (WGS) entry which is preliminary data.</text>
</comment>
<dbReference type="VEuPathDB" id="VectorBase:LOC119172745"/>
<accession>A0A9J6DLL7</accession>
<keyword evidence="3" id="KW-1185">Reference proteome</keyword>
<reference evidence="2" key="2">
    <citation type="submission" date="2021-09" db="EMBL/GenBank/DDBJ databases">
        <authorList>
            <person name="Jia N."/>
            <person name="Wang J."/>
            <person name="Shi W."/>
            <person name="Du L."/>
            <person name="Sun Y."/>
            <person name="Zhan W."/>
            <person name="Jiang J."/>
            <person name="Wang Q."/>
            <person name="Zhang B."/>
            <person name="Ji P."/>
            <person name="Sakyi L.B."/>
            <person name="Cui X."/>
            <person name="Yuan T."/>
            <person name="Jiang B."/>
            <person name="Yang W."/>
            <person name="Lam T.T.-Y."/>
            <person name="Chang Q."/>
            <person name="Ding S."/>
            <person name="Wang X."/>
            <person name="Zhu J."/>
            <person name="Ruan X."/>
            <person name="Zhao L."/>
            <person name="Wei J."/>
            <person name="Que T."/>
            <person name="Du C."/>
            <person name="Cheng J."/>
            <person name="Dai P."/>
            <person name="Han X."/>
            <person name="Huang E."/>
            <person name="Gao Y."/>
            <person name="Liu J."/>
            <person name="Shao H."/>
            <person name="Ye R."/>
            <person name="Li L."/>
            <person name="Wei W."/>
            <person name="Wang X."/>
            <person name="Wang C."/>
            <person name="Huo Q."/>
            <person name="Li W."/>
            <person name="Guo W."/>
            <person name="Chen H."/>
            <person name="Chen S."/>
            <person name="Zhou L."/>
            <person name="Zhou L."/>
            <person name="Ni X."/>
            <person name="Tian J."/>
            <person name="Zhou Y."/>
            <person name="Sheng Y."/>
            <person name="Liu T."/>
            <person name="Pan Y."/>
            <person name="Xia L."/>
            <person name="Li J."/>
            <person name="Zhao F."/>
            <person name="Cao W."/>
        </authorList>
    </citation>
    <scope>NUCLEOTIDE SEQUENCE</scope>
    <source>
        <strain evidence="2">Rmic-2018</strain>
        <tissue evidence="2">Larvae</tissue>
    </source>
</reference>
<reference evidence="2" key="1">
    <citation type="journal article" date="2020" name="Cell">
        <title>Large-Scale Comparative Analyses of Tick Genomes Elucidate Their Genetic Diversity and Vector Capacities.</title>
        <authorList>
            <consortium name="Tick Genome and Microbiome Consortium (TIGMIC)"/>
            <person name="Jia N."/>
            <person name="Wang J."/>
            <person name="Shi W."/>
            <person name="Du L."/>
            <person name="Sun Y."/>
            <person name="Zhan W."/>
            <person name="Jiang J.F."/>
            <person name="Wang Q."/>
            <person name="Zhang B."/>
            <person name="Ji P."/>
            <person name="Bell-Sakyi L."/>
            <person name="Cui X.M."/>
            <person name="Yuan T.T."/>
            <person name="Jiang B.G."/>
            <person name="Yang W.F."/>
            <person name="Lam T.T."/>
            <person name="Chang Q.C."/>
            <person name="Ding S.J."/>
            <person name="Wang X.J."/>
            <person name="Zhu J.G."/>
            <person name="Ruan X.D."/>
            <person name="Zhao L."/>
            <person name="Wei J.T."/>
            <person name="Ye R.Z."/>
            <person name="Que T.C."/>
            <person name="Du C.H."/>
            <person name="Zhou Y.H."/>
            <person name="Cheng J.X."/>
            <person name="Dai P.F."/>
            <person name="Guo W.B."/>
            <person name="Han X.H."/>
            <person name="Huang E.J."/>
            <person name="Li L.F."/>
            <person name="Wei W."/>
            <person name="Gao Y.C."/>
            <person name="Liu J.Z."/>
            <person name="Shao H.Z."/>
            <person name="Wang X."/>
            <person name="Wang C.C."/>
            <person name="Yang T.C."/>
            <person name="Huo Q.B."/>
            <person name="Li W."/>
            <person name="Chen H.Y."/>
            <person name="Chen S.E."/>
            <person name="Zhou L.G."/>
            <person name="Ni X.B."/>
            <person name="Tian J.H."/>
            <person name="Sheng Y."/>
            <person name="Liu T."/>
            <person name="Pan Y.S."/>
            <person name="Xia L.Y."/>
            <person name="Li J."/>
            <person name="Zhao F."/>
            <person name="Cao W.C."/>
        </authorList>
    </citation>
    <scope>NUCLEOTIDE SEQUENCE</scope>
    <source>
        <strain evidence="2">Rmic-2018</strain>
    </source>
</reference>
<evidence type="ECO:0000256" key="1">
    <source>
        <dbReference type="SAM" id="Phobius"/>
    </source>
</evidence>
<feature type="transmembrane region" description="Helical" evidence="1">
    <location>
        <begin position="316"/>
        <end position="335"/>
    </location>
</feature>
<dbReference type="Proteomes" id="UP000821866">
    <property type="component" value="Chromosome 6"/>
</dbReference>
<feature type="transmembrane region" description="Helical" evidence="1">
    <location>
        <begin position="250"/>
        <end position="269"/>
    </location>
</feature>
<organism evidence="2 3">
    <name type="scientific">Rhipicephalus microplus</name>
    <name type="common">Cattle tick</name>
    <name type="synonym">Boophilus microplus</name>
    <dbReference type="NCBI Taxonomy" id="6941"/>
    <lineage>
        <taxon>Eukaryota</taxon>
        <taxon>Metazoa</taxon>
        <taxon>Ecdysozoa</taxon>
        <taxon>Arthropoda</taxon>
        <taxon>Chelicerata</taxon>
        <taxon>Arachnida</taxon>
        <taxon>Acari</taxon>
        <taxon>Parasitiformes</taxon>
        <taxon>Ixodida</taxon>
        <taxon>Ixodoidea</taxon>
        <taxon>Ixodidae</taxon>
        <taxon>Rhipicephalinae</taxon>
        <taxon>Rhipicephalus</taxon>
        <taxon>Boophilus</taxon>
    </lineage>
</organism>
<keyword evidence="1" id="KW-0812">Transmembrane</keyword>
<evidence type="ECO:0000313" key="3">
    <source>
        <dbReference type="Proteomes" id="UP000821866"/>
    </source>
</evidence>
<keyword evidence="1" id="KW-1133">Transmembrane helix</keyword>
<dbReference type="AlphaFoldDB" id="A0A9J6DLL7"/>
<gene>
    <name evidence="2" type="ORF">HPB51_007980</name>
</gene>
<proteinExistence type="predicted"/>
<evidence type="ECO:0000313" key="2">
    <source>
        <dbReference type="EMBL" id="KAH8022967.1"/>
    </source>
</evidence>
<protein>
    <submittedName>
        <fullName evidence="2">Uncharacterized protein</fullName>
    </submittedName>
</protein>
<name>A0A9J6DLL7_RHIMP</name>
<dbReference type="Gene3D" id="6.10.110.10">
    <property type="match status" value="1"/>
</dbReference>
<dbReference type="InterPro" id="IPR038213">
    <property type="entry name" value="IFI6/IFI27-like_sf"/>
</dbReference>
<keyword evidence="1" id="KW-0472">Membrane</keyword>